<dbReference type="AlphaFoldDB" id="A0A227NBL5"/>
<proteinExistence type="predicted"/>
<feature type="transmembrane region" description="Helical" evidence="1">
    <location>
        <begin position="72"/>
        <end position="92"/>
    </location>
</feature>
<feature type="transmembrane region" description="Helical" evidence="1">
    <location>
        <begin position="112"/>
        <end position="138"/>
    </location>
</feature>
<sequence length="319" mass="37562">METQKDYANLTALIISFIISWITYQYFVDGNYILFMQAVLMGIIFLGICLVYFILIRFIIYLIKHEYIYSKFIFITLILFLSIVLISLFFYSANYLEPFGTMTDYVKSLRYYYVKIIPFIAICSVVTGVGLALFFYEIEMKKKNLRRSNILYLVALFLLIIGVFFIFYNISKIEQPKLNKEYSNFKNLSEIVTSKNYEIKLLIDGNKNEFNGSLSKPYFLSNKKEVIINAIISKEEGNNERIKFIRIYKINKYGKIIDTIDGMNESDVNYVRFPSGYITNFNSTKIVTWIFDSNKMEQNHSDLKPEKDWTIDVLSEDKE</sequence>
<dbReference type="RefSeq" id="WP_089482100.1">
    <property type="nucleotide sequence ID" value="NZ_MUGS01000125.1"/>
</dbReference>
<dbReference type="OrthoDB" id="762148at2"/>
<keyword evidence="1" id="KW-1133">Transmembrane helix</keyword>
<protein>
    <submittedName>
        <fullName evidence="2">Uncharacterized protein</fullName>
    </submittedName>
</protein>
<feature type="transmembrane region" description="Helical" evidence="1">
    <location>
        <begin position="150"/>
        <end position="170"/>
    </location>
</feature>
<feature type="non-terminal residue" evidence="2">
    <location>
        <position position="319"/>
    </location>
</feature>
<keyword evidence="3" id="KW-1185">Reference proteome</keyword>
<accession>A0A227NBL5</accession>
<organism evidence="2 3">
    <name type="scientific">Flavobacterium araucananum</name>
    <dbReference type="NCBI Taxonomy" id="946678"/>
    <lineage>
        <taxon>Bacteria</taxon>
        <taxon>Pseudomonadati</taxon>
        <taxon>Bacteroidota</taxon>
        <taxon>Flavobacteriia</taxon>
        <taxon>Flavobacteriales</taxon>
        <taxon>Flavobacteriaceae</taxon>
        <taxon>Flavobacterium</taxon>
    </lineage>
</organism>
<evidence type="ECO:0000313" key="3">
    <source>
        <dbReference type="Proteomes" id="UP000214684"/>
    </source>
</evidence>
<dbReference type="EMBL" id="MUGS01000125">
    <property type="protein sequence ID" value="OXE95044.1"/>
    <property type="molecule type" value="Genomic_DNA"/>
</dbReference>
<name>A0A227NBL5_9FLAO</name>
<keyword evidence="1" id="KW-0812">Transmembrane</keyword>
<keyword evidence="1" id="KW-0472">Membrane</keyword>
<feature type="transmembrane region" description="Helical" evidence="1">
    <location>
        <begin position="33"/>
        <end position="60"/>
    </location>
</feature>
<feature type="transmembrane region" description="Helical" evidence="1">
    <location>
        <begin position="7"/>
        <end position="27"/>
    </location>
</feature>
<comment type="caution">
    <text evidence="2">The sequence shown here is derived from an EMBL/GenBank/DDBJ whole genome shotgun (WGS) entry which is preliminary data.</text>
</comment>
<gene>
    <name evidence="2" type="ORF">B0A64_24740</name>
</gene>
<evidence type="ECO:0000313" key="2">
    <source>
        <dbReference type="EMBL" id="OXE95044.1"/>
    </source>
</evidence>
<dbReference type="Proteomes" id="UP000214684">
    <property type="component" value="Unassembled WGS sequence"/>
</dbReference>
<evidence type="ECO:0000256" key="1">
    <source>
        <dbReference type="SAM" id="Phobius"/>
    </source>
</evidence>
<reference evidence="2 3" key="1">
    <citation type="submission" date="2016-11" db="EMBL/GenBank/DDBJ databases">
        <title>Whole genomes of Flavobacteriaceae.</title>
        <authorList>
            <person name="Stine C."/>
            <person name="Li C."/>
            <person name="Tadesse D."/>
        </authorList>
    </citation>
    <scope>NUCLEOTIDE SEQUENCE [LARGE SCALE GENOMIC DNA]</scope>
    <source>
        <strain evidence="2 3">DSM 24704</strain>
    </source>
</reference>